<protein>
    <submittedName>
        <fullName evidence="2">Uncharacterized protein</fullName>
    </submittedName>
</protein>
<feature type="compositionally biased region" description="Polar residues" evidence="1">
    <location>
        <begin position="121"/>
        <end position="135"/>
    </location>
</feature>
<proteinExistence type="predicted"/>
<evidence type="ECO:0000313" key="2">
    <source>
        <dbReference type="EMBL" id="MFD2247956.1"/>
    </source>
</evidence>
<evidence type="ECO:0000256" key="1">
    <source>
        <dbReference type="SAM" id="MobiDB-lite"/>
    </source>
</evidence>
<gene>
    <name evidence="2" type="ORF">ACFSKP_16935</name>
</gene>
<organism evidence="2 3">
    <name type="scientific">Pontibacter ruber</name>
    <dbReference type="NCBI Taxonomy" id="1343895"/>
    <lineage>
        <taxon>Bacteria</taxon>
        <taxon>Pseudomonadati</taxon>
        <taxon>Bacteroidota</taxon>
        <taxon>Cytophagia</taxon>
        <taxon>Cytophagales</taxon>
        <taxon>Hymenobacteraceae</taxon>
        <taxon>Pontibacter</taxon>
    </lineage>
</organism>
<feature type="compositionally biased region" description="Basic and acidic residues" evidence="1">
    <location>
        <begin position="111"/>
        <end position="120"/>
    </location>
</feature>
<dbReference type="RefSeq" id="WP_250431237.1">
    <property type="nucleotide sequence ID" value="NZ_JALPRR010000003.1"/>
</dbReference>
<name>A0ABW5CZV8_9BACT</name>
<sequence>MGWLRSFFGLSDSSENRTVVGNAVNTDAADAHYIRDSNARLHALQNLCNRYAGTPHAAKLQQVFEKSKYIHRYLLSKKRAQALELFHLQHTDHFITAFTVILDVHQQHLAHAHEPVREQPRATQAQPKAQPSTVGTDAPFEAKVESMLKKIESETIKGIYTAHKVTEMVKRVAGQAPFVQSDVLRPPMPAVTVPIVAIDTYSKISYVRQKAAGFTMSGEISFTSPPQDIEAFLSHLSARLGIDKSTLSYHGNALLVIPDGKGPSPEKCVPIIHWQGCAYAINLNDYRLFPVRTYKRSL</sequence>
<accession>A0ABW5CZV8</accession>
<keyword evidence="3" id="KW-1185">Reference proteome</keyword>
<evidence type="ECO:0000313" key="3">
    <source>
        <dbReference type="Proteomes" id="UP001597374"/>
    </source>
</evidence>
<dbReference type="EMBL" id="JBHUIM010000002">
    <property type="protein sequence ID" value="MFD2247956.1"/>
    <property type="molecule type" value="Genomic_DNA"/>
</dbReference>
<comment type="caution">
    <text evidence="2">The sequence shown here is derived from an EMBL/GenBank/DDBJ whole genome shotgun (WGS) entry which is preliminary data.</text>
</comment>
<dbReference type="Proteomes" id="UP001597374">
    <property type="component" value="Unassembled WGS sequence"/>
</dbReference>
<feature type="region of interest" description="Disordered" evidence="1">
    <location>
        <begin position="111"/>
        <end position="136"/>
    </location>
</feature>
<reference evidence="3" key="1">
    <citation type="journal article" date="2019" name="Int. J. Syst. Evol. Microbiol.">
        <title>The Global Catalogue of Microorganisms (GCM) 10K type strain sequencing project: providing services to taxonomists for standard genome sequencing and annotation.</title>
        <authorList>
            <consortium name="The Broad Institute Genomics Platform"/>
            <consortium name="The Broad Institute Genome Sequencing Center for Infectious Disease"/>
            <person name="Wu L."/>
            <person name="Ma J."/>
        </authorList>
    </citation>
    <scope>NUCLEOTIDE SEQUENCE [LARGE SCALE GENOMIC DNA]</scope>
    <source>
        <strain evidence="3">CGMCC 4.1782</strain>
    </source>
</reference>